<keyword evidence="3" id="KW-0732">Signal</keyword>
<keyword evidence="2" id="KW-0964">Secreted</keyword>
<protein>
    <submittedName>
        <fullName evidence="4">Uncharacterized protein</fullName>
    </submittedName>
</protein>
<feature type="signal peptide" evidence="3">
    <location>
        <begin position="1"/>
        <end position="24"/>
    </location>
</feature>
<reference evidence="4 5" key="1">
    <citation type="submission" date="2023-10" db="EMBL/GenBank/DDBJ databases">
        <authorList>
            <person name="Maclean D."/>
            <person name="Macfadyen A."/>
        </authorList>
    </citation>
    <scope>NUCLEOTIDE SEQUENCE [LARGE SCALE GENOMIC DNA]</scope>
</reference>
<evidence type="ECO:0000256" key="1">
    <source>
        <dbReference type="ARBA" id="ARBA00004613"/>
    </source>
</evidence>
<name>A0AAV1IN41_9CHLO</name>
<gene>
    <name evidence="4" type="ORF">CVIRNUC_010673</name>
</gene>
<dbReference type="EMBL" id="CAUYUE010000017">
    <property type="protein sequence ID" value="CAK0787453.1"/>
    <property type="molecule type" value="Genomic_DNA"/>
</dbReference>
<organism evidence="4 5">
    <name type="scientific">Coccomyxa viridis</name>
    <dbReference type="NCBI Taxonomy" id="1274662"/>
    <lineage>
        <taxon>Eukaryota</taxon>
        <taxon>Viridiplantae</taxon>
        <taxon>Chlorophyta</taxon>
        <taxon>core chlorophytes</taxon>
        <taxon>Trebouxiophyceae</taxon>
        <taxon>Trebouxiophyceae incertae sedis</taxon>
        <taxon>Coccomyxaceae</taxon>
        <taxon>Coccomyxa</taxon>
    </lineage>
</organism>
<accession>A0AAV1IN41</accession>
<dbReference type="AlphaFoldDB" id="A0AAV1IN41"/>
<comment type="subcellular location">
    <subcellularLocation>
        <location evidence="1">Secreted</location>
    </subcellularLocation>
</comment>
<sequence length="94" mass="10232">MASKQSAALLLLAMLAVACVSVQASPDCGNPSNCYLCQYCNRRSECSGSNLDQQHKDACSCAYQCDGPCKGFCGYGKRHLLWNAPHQIENEIKL</sequence>
<dbReference type="PROSITE" id="PS00270">
    <property type="entry name" value="ENDOTHELIN"/>
    <property type="match status" value="1"/>
</dbReference>
<dbReference type="InterPro" id="IPR019764">
    <property type="entry name" value="Endothelin_toxin_CS"/>
</dbReference>
<dbReference type="PROSITE" id="PS51257">
    <property type="entry name" value="PROKAR_LIPOPROTEIN"/>
    <property type="match status" value="1"/>
</dbReference>
<evidence type="ECO:0000256" key="2">
    <source>
        <dbReference type="ARBA" id="ARBA00022525"/>
    </source>
</evidence>
<proteinExistence type="predicted"/>
<comment type="caution">
    <text evidence="4">The sequence shown here is derived from an EMBL/GenBank/DDBJ whole genome shotgun (WGS) entry which is preliminary data.</text>
</comment>
<dbReference type="Proteomes" id="UP001314263">
    <property type="component" value="Unassembled WGS sequence"/>
</dbReference>
<dbReference type="GO" id="GO:0019229">
    <property type="term" value="P:regulation of vasoconstriction"/>
    <property type="evidence" value="ECO:0007669"/>
    <property type="project" value="InterPro"/>
</dbReference>
<evidence type="ECO:0000313" key="5">
    <source>
        <dbReference type="Proteomes" id="UP001314263"/>
    </source>
</evidence>
<dbReference type="GO" id="GO:0005576">
    <property type="term" value="C:extracellular region"/>
    <property type="evidence" value="ECO:0007669"/>
    <property type="project" value="UniProtKB-SubCell"/>
</dbReference>
<feature type="chain" id="PRO_5043550277" evidence="3">
    <location>
        <begin position="25"/>
        <end position="94"/>
    </location>
</feature>
<evidence type="ECO:0000313" key="4">
    <source>
        <dbReference type="EMBL" id="CAK0787453.1"/>
    </source>
</evidence>
<keyword evidence="5" id="KW-1185">Reference proteome</keyword>
<evidence type="ECO:0000256" key="3">
    <source>
        <dbReference type="SAM" id="SignalP"/>
    </source>
</evidence>